<organism evidence="2 3">
    <name type="scientific">Elysia marginata</name>
    <dbReference type="NCBI Taxonomy" id="1093978"/>
    <lineage>
        <taxon>Eukaryota</taxon>
        <taxon>Metazoa</taxon>
        <taxon>Spiralia</taxon>
        <taxon>Lophotrochozoa</taxon>
        <taxon>Mollusca</taxon>
        <taxon>Gastropoda</taxon>
        <taxon>Heterobranchia</taxon>
        <taxon>Euthyneura</taxon>
        <taxon>Panpulmonata</taxon>
        <taxon>Sacoglossa</taxon>
        <taxon>Placobranchoidea</taxon>
        <taxon>Plakobranchidae</taxon>
        <taxon>Elysia</taxon>
    </lineage>
</organism>
<reference evidence="2 3" key="1">
    <citation type="journal article" date="2021" name="Elife">
        <title>Chloroplast acquisition without the gene transfer in kleptoplastic sea slugs, Plakobranchus ocellatus.</title>
        <authorList>
            <person name="Maeda T."/>
            <person name="Takahashi S."/>
            <person name="Yoshida T."/>
            <person name="Shimamura S."/>
            <person name="Takaki Y."/>
            <person name="Nagai Y."/>
            <person name="Toyoda A."/>
            <person name="Suzuki Y."/>
            <person name="Arimoto A."/>
            <person name="Ishii H."/>
            <person name="Satoh N."/>
            <person name="Nishiyama T."/>
            <person name="Hasebe M."/>
            <person name="Maruyama T."/>
            <person name="Minagawa J."/>
            <person name="Obokata J."/>
            <person name="Shigenobu S."/>
        </authorList>
    </citation>
    <scope>NUCLEOTIDE SEQUENCE [LARGE SCALE GENOMIC DNA]</scope>
</reference>
<protein>
    <submittedName>
        <fullName evidence="2">RNA polymerase sigma-32 factor</fullName>
    </submittedName>
</protein>
<sequence length="132" mass="14920">MSKVRVSPLKRVTLPRLELLAALLGSRIFRFLQTSLQLPSGVEYRCYSDSMVVFVSEDNCPTLQWPIGVIEELIEGKDGVNRTVKVKTRSGSFTRPFQRIHDLELHAHPVFDMPESEKDETVGSLNPPIGLR</sequence>
<feature type="domain" description="DUF5641" evidence="1">
    <location>
        <begin position="50"/>
        <end position="101"/>
    </location>
</feature>
<dbReference type="EMBL" id="BMAT01009082">
    <property type="protein sequence ID" value="GFR98152.1"/>
    <property type="molecule type" value="Genomic_DNA"/>
</dbReference>
<dbReference type="Pfam" id="PF18701">
    <property type="entry name" value="DUF5641"/>
    <property type="match status" value="1"/>
</dbReference>
<dbReference type="AlphaFoldDB" id="A0AAV4HJ15"/>
<accession>A0AAV4HJ15</accession>
<dbReference type="PANTHER" id="PTHR47331">
    <property type="entry name" value="PHD-TYPE DOMAIN-CONTAINING PROTEIN"/>
    <property type="match status" value="1"/>
</dbReference>
<keyword evidence="3" id="KW-1185">Reference proteome</keyword>
<evidence type="ECO:0000313" key="2">
    <source>
        <dbReference type="EMBL" id="GFR98152.1"/>
    </source>
</evidence>
<dbReference type="Proteomes" id="UP000762676">
    <property type="component" value="Unassembled WGS sequence"/>
</dbReference>
<gene>
    <name evidence="2" type="ORF">ElyMa_004494300</name>
</gene>
<evidence type="ECO:0000259" key="1">
    <source>
        <dbReference type="Pfam" id="PF18701"/>
    </source>
</evidence>
<evidence type="ECO:0000313" key="3">
    <source>
        <dbReference type="Proteomes" id="UP000762676"/>
    </source>
</evidence>
<proteinExistence type="predicted"/>
<dbReference type="InterPro" id="IPR040676">
    <property type="entry name" value="DUF5641"/>
</dbReference>
<name>A0AAV4HJ15_9GAST</name>
<comment type="caution">
    <text evidence="2">The sequence shown here is derived from an EMBL/GenBank/DDBJ whole genome shotgun (WGS) entry which is preliminary data.</text>
</comment>